<reference evidence="1" key="1">
    <citation type="journal article" date="2020" name="BMC Genomics">
        <title>Correction to: Identification and distribution of gene clusters required for synthesis of sphingolipid metabolism inhibitors in diverse species of the filamentous fungus Fusarium.</title>
        <authorList>
            <person name="Kim H.S."/>
            <person name="Lohmar J.M."/>
            <person name="Busman M."/>
            <person name="Brown D.W."/>
            <person name="Naumann T.A."/>
            <person name="Divon H.H."/>
            <person name="Lysoe E."/>
            <person name="Uhlig S."/>
            <person name="Proctor R.H."/>
        </authorList>
    </citation>
    <scope>NUCLEOTIDE SEQUENCE</scope>
    <source>
        <strain evidence="1">NRRL 20472</strain>
    </source>
</reference>
<dbReference type="Proteomes" id="UP000622797">
    <property type="component" value="Unassembled WGS sequence"/>
</dbReference>
<reference evidence="1" key="2">
    <citation type="submission" date="2020-05" db="EMBL/GenBank/DDBJ databases">
        <authorList>
            <person name="Kim H.-S."/>
            <person name="Proctor R.H."/>
            <person name="Brown D.W."/>
        </authorList>
    </citation>
    <scope>NUCLEOTIDE SEQUENCE</scope>
    <source>
        <strain evidence="1">NRRL 20472</strain>
    </source>
</reference>
<protein>
    <submittedName>
        <fullName evidence="1">Uncharacterized protein</fullName>
    </submittedName>
</protein>
<evidence type="ECO:0000313" key="1">
    <source>
        <dbReference type="EMBL" id="KAF4955111.1"/>
    </source>
</evidence>
<name>A0A8H4WZ60_9HYPO</name>
<dbReference type="OrthoDB" id="4392610at2759"/>
<accession>A0A8H4WZ60</accession>
<organism evidence="1 2">
    <name type="scientific">Fusarium sarcochroum</name>
    <dbReference type="NCBI Taxonomy" id="1208366"/>
    <lineage>
        <taxon>Eukaryota</taxon>
        <taxon>Fungi</taxon>
        <taxon>Dikarya</taxon>
        <taxon>Ascomycota</taxon>
        <taxon>Pezizomycotina</taxon>
        <taxon>Sordariomycetes</taxon>
        <taxon>Hypocreomycetidae</taxon>
        <taxon>Hypocreales</taxon>
        <taxon>Nectriaceae</taxon>
        <taxon>Fusarium</taxon>
        <taxon>Fusarium lateritium species complex</taxon>
    </lineage>
</organism>
<dbReference type="EMBL" id="JABEXW010000791">
    <property type="protein sequence ID" value="KAF4955111.1"/>
    <property type="molecule type" value="Genomic_DNA"/>
</dbReference>
<proteinExistence type="predicted"/>
<gene>
    <name evidence="1" type="ORF">FSARC_11937</name>
</gene>
<dbReference type="AlphaFoldDB" id="A0A8H4WZ60"/>
<comment type="caution">
    <text evidence="1">The sequence shown here is derived from an EMBL/GenBank/DDBJ whole genome shotgun (WGS) entry which is preliminary data.</text>
</comment>
<keyword evidence="2" id="KW-1185">Reference proteome</keyword>
<sequence length="108" mass="13097">MASKTQIIHTYRHMYRNLMQAVQHTNPARWVARDQLRAAFREPGAVFDEKASKRTIWFLEAAVKESGMEHKILKNLIRVNRFRYRRKKYSPSGYFKQTQWVLNYAFWM</sequence>
<evidence type="ECO:0000313" key="2">
    <source>
        <dbReference type="Proteomes" id="UP000622797"/>
    </source>
</evidence>